<dbReference type="CDD" id="cd12281">
    <property type="entry name" value="RRM1_TatSF1_like"/>
    <property type="match status" value="1"/>
</dbReference>
<organism evidence="11 12">
    <name type="scientific">Rotaria sordida</name>
    <dbReference type="NCBI Taxonomy" id="392033"/>
    <lineage>
        <taxon>Eukaryota</taxon>
        <taxon>Metazoa</taxon>
        <taxon>Spiralia</taxon>
        <taxon>Gnathifera</taxon>
        <taxon>Rotifera</taxon>
        <taxon>Eurotatoria</taxon>
        <taxon>Bdelloidea</taxon>
        <taxon>Philodinida</taxon>
        <taxon>Philodinidae</taxon>
        <taxon>Rotaria</taxon>
    </lineage>
</organism>
<evidence type="ECO:0000256" key="3">
    <source>
        <dbReference type="ARBA" id="ARBA00022664"/>
    </source>
</evidence>
<dbReference type="PROSITE" id="PS50102">
    <property type="entry name" value="RRM"/>
    <property type="match status" value="1"/>
</dbReference>
<feature type="region of interest" description="Disordered" evidence="8">
    <location>
        <begin position="557"/>
        <end position="576"/>
    </location>
</feature>
<dbReference type="Proteomes" id="UP000663823">
    <property type="component" value="Unassembled WGS sequence"/>
</dbReference>
<dbReference type="PANTHER" id="PTHR43372">
    <property type="entry name" value="FATTY-ACID AMIDE HYDROLASE"/>
    <property type="match status" value="1"/>
</dbReference>
<comment type="caution">
    <text evidence="11">The sequence shown here is derived from an EMBL/GenBank/DDBJ whole genome shotgun (WGS) entry which is preliminary data.</text>
</comment>
<accession>A0A818HBV7</accession>
<dbReference type="InterPro" id="IPR052739">
    <property type="entry name" value="FAAH2"/>
</dbReference>
<proteinExistence type="inferred from homology"/>
<dbReference type="GO" id="GO:0000398">
    <property type="term" value="P:mRNA splicing, via spliceosome"/>
    <property type="evidence" value="ECO:0007669"/>
    <property type="project" value="InterPro"/>
</dbReference>
<evidence type="ECO:0000313" key="11">
    <source>
        <dbReference type="EMBL" id="CAF3505437.1"/>
    </source>
</evidence>
<dbReference type="InterPro" id="IPR000504">
    <property type="entry name" value="RRM_dom"/>
</dbReference>
<evidence type="ECO:0000256" key="1">
    <source>
        <dbReference type="ARBA" id="ARBA00007747"/>
    </source>
</evidence>
<dbReference type="SMART" id="SM00360">
    <property type="entry name" value="RRM"/>
    <property type="match status" value="2"/>
</dbReference>
<evidence type="ECO:0000256" key="5">
    <source>
        <dbReference type="ARBA" id="ARBA00022884"/>
    </source>
</evidence>
<evidence type="ECO:0000256" key="8">
    <source>
        <dbReference type="SAM" id="MobiDB-lite"/>
    </source>
</evidence>
<keyword evidence="4" id="KW-0677">Repeat</keyword>
<dbReference type="InterPro" id="IPR023631">
    <property type="entry name" value="Amidase_dom"/>
</dbReference>
<dbReference type="InterPro" id="IPR035979">
    <property type="entry name" value="RBD_domain_sf"/>
</dbReference>
<dbReference type="GO" id="GO:0003723">
    <property type="term" value="F:RNA binding"/>
    <property type="evidence" value="ECO:0007669"/>
    <property type="project" value="UniProtKB-UniRule"/>
</dbReference>
<dbReference type="InterPro" id="IPR034392">
    <property type="entry name" value="TatSF1-like_RRM1"/>
</dbReference>
<evidence type="ECO:0000256" key="4">
    <source>
        <dbReference type="ARBA" id="ARBA00022737"/>
    </source>
</evidence>
<keyword evidence="5 7" id="KW-0694">RNA-binding</keyword>
<evidence type="ECO:0000259" key="10">
    <source>
        <dbReference type="PROSITE" id="PS50102"/>
    </source>
</evidence>
<dbReference type="AlphaFoldDB" id="A0A818HBV7"/>
<keyword evidence="3" id="KW-0507">mRNA processing</keyword>
<keyword evidence="9" id="KW-0812">Transmembrane</keyword>
<dbReference type="Pfam" id="PF01425">
    <property type="entry name" value="Amidase"/>
    <property type="match status" value="1"/>
</dbReference>
<evidence type="ECO:0000256" key="6">
    <source>
        <dbReference type="ARBA" id="ARBA00023187"/>
    </source>
</evidence>
<comment type="similarity">
    <text evidence="1">Belongs to the HTATSF1 family.</text>
</comment>
<dbReference type="Gene3D" id="3.90.1300.10">
    <property type="entry name" value="Amidase signature (AS) domain"/>
    <property type="match status" value="1"/>
</dbReference>
<dbReference type="SUPFAM" id="SSF75304">
    <property type="entry name" value="Amidase signature (AS) enzymes"/>
    <property type="match status" value="1"/>
</dbReference>
<dbReference type="PANTHER" id="PTHR43372:SF4">
    <property type="entry name" value="FATTY-ACID AMIDE HYDROLASE 2"/>
    <property type="match status" value="1"/>
</dbReference>
<dbReference type="CDD" id="cd12282">
    <property type="entry name" value="RRM2_TatSF1_like"/>
    <property type="match status" value="1"/>
</dbReference>
<dbReference type="Pfam" id="PF00076">
    <property type="entry name" value="RRM_1"/>
    <property type="match status" value="1"/>
</dbReference>
<reference evidence="11" key="1">
    <citation type="submission" date="2021-02" db="EMBL/GenBank/DDBJ databases">
        <authorList>
            <person name="Nowell W R."/>
        </authorList>
    </citation>
    <scope>NUCLEOTIDE SEQUENCE</scope>
</reference>
<sequence>MPKSLQIISSIIWLIRSFLSIWIQLGFRLIYGNQKFRLPPITNQLLLLPATVIAKRIRERQVTSYEVVRLCIERTRSIQPYLNVYVDERFSAALIEAQEIDSILDAVANGQRLLPNEWSEERAPFLGVPFAIKESMEFPGFHNSTGIAARKDFISTRTATSVAHMLRAGAILLCNTNVSEGCMWFESRNSLYGTTNNPYDLTRIVGGSSGGAGCIVSAVGVPFAIGADIGGSIRLPSFMNGIFGHKTTPDIVPNDGQYPPHKEYHQKYLLSTGPMCRYACDLQPMLKVLAGPQNIERLLYFDISVDLSKLRYFYVDEIDAYFVNKVDRDQKLAHRRVVEYFENKYKIHVTRLRLNRLRYAISLWSSMMVDGQMSSRDFSLTLCNRTSYINGYHELLRKFLFRSTHTLPAIGLVILEAIPNKYNEYFHKLAHKFYDEIQILLGNNGILFLPTFPQSAPLHGWPVIMNTFDYIYCGIINALGLPSTQCPLGLDSQQLPLGIQCIAARGHDQLTLAVAQEIEQAMGGWMSEHETGSSDDEERINEITTVKKKKGNVVYQRASRPTTYDDDDDDDEDEDEFNRQIRLEETKKLQKEAEKTKTRVDPDGTVYEWDPNVKGWFPKVSEEFLVEHHMNYGLETSSGIRYDVHHHTYIQERDGMTYKLDKDTQQWIPLQSYTDETNHIKYTFSKKHNTWIPDVSTYSINDQEGKQQTYVWLNDQLKWELLSTVDAYTDHITRIKYRWNNQTNSWDNEGMEPIEDEHDLSKEKKPTVPPQIQDTKKKPTEGWFELPDEKNCNVYISGLPLDITDEEFEALMSKYGIISPDPNDPRNKKIRLYRDEQGNPKGDGRCRYLRPESVKLCIDMLDDTDLRSSRIHVERAKFEVKGTFNPDLKRKRKKIDKKKKQLEVDKLLNWDERPEVVRHKYERIVVMKNMFDLQQFKHDPLFIDRLRNNIRESCSEYGEVKKINIYDGNPAGVMTVGFADIDQADACCQYMNDRIWHGRIIQCQTWDGSTKYDIAASEEGEKERIDEWHQYLNEDDDDEKQT</sequence>
<name>A0A818HBV7_9BILA</name>
<comment type="similarity">
    <text evidence="2">Belongs to the amidase family.</text>
</comment>
<keyword evidence="9" id="KW-1133">Transmembrane helix</keyword>
<dbReference type="FunFam" id="3.30.70.330:FF:000105">
    <property type="entry name" value="HIV Tat-specific factor 1 homolog"/>
    <property type="match status" value="1"/>
</dbReference>
<dbReference type="GO" id="GO:0012505">
    <property type="term" value="C:endomembrane system"/>
    <property type="evidence" value="ECO:0007669"/>
    <property type="project" value="TreeGrafter"/>
</dbReference>
<feature type="transmembrane region" description="Helical" evidence="9">
    <location>
        <begin position="12"/>
        <end position="31"/>
    </location>
</feature>
<feature type="domain" description="RRM" evidence="10">
    <location>
        <begin position="792"/>
        <end position="878"/>
    </location>
</feature>
<dbReference type="GO" id="GO:0005684">
    <property type="term" value="C:U2-type spliceosomal complex"/>
    <property type="evidence" value="ECO:0007669"/>
    <property type="project" value="UniProtKB-ARBA"/>
</dbReference>
<protein>
    <recommendedName>
        <fullName evidence="10">RRM domain-containing protein</fullName>
    </recommendedName>
</protein>
<gene>
    <name evidence="11" type="ORF">OTI717_LOCUS1952</name>
</gene>
<feature type="compositionally biased region" description="Acidic residues" evidence="8">
    <location>
        <begin position="564"/>
        <end position="576"/>
    </location>
</feature>
<dbReference type="InterPro" id="IPR020556">
    <property type="entry name" value="Amidase_CS"/>
</dbReference>
<dbReference type="PROSITE" id="PS00571">
    <property type="entry name" value="AMIDASES"/>
    <property type="match status" value="1"/>
</dbReference>
<evidence type="ECO:0000256" key="7">
    <source>
        <dbReference type="PROSITE-ProRule" id="PRU00176"/>
    </source>
</evidence>
<feature type="region of interest" description="Disordered" evidence="8">
    <location>
        <begin position="757"/>
        <end position="778"/>
    </location>
</feature>
<evidence type="ECO:0000256" key="2">
    <source>
        <dbReference type="ARBA" id="ARBA00009199"/>
    </source>
</evidence>
<keyword evidence="6" id="KW-0508">mRNA splicing</keyword>
<evidence type="ECO:0000313" key="12">
    <source>
        <dbReference type="Proteomes" id="UP000663823"/>
    </source>
</evidence>
<dbReference type="Gene3D" id="3.30.70.330">
    <property type="match status" value="2"/>
</dbReference>
<dbReference type="InterPro" id="IPR012677">
    <property type="entry name" value="Nucleotide-bd_a/b_plait_sf"/>
</dbReference>
<dbReference type="EMBL" id="CAJOAX010000089">
    <property type="protein sequence ID" value="CAF3505437.1"/>
    <property type="molecule type" value="Genomic_DNA"/>
</dbReference>
<evidence type="ECO:0000256" key="9">
    <source>
        <dbReference type="SAM" id="Phobius"/>
    </source>
</evidence>
<dbReference type="SUPFAM" id="SSF54928">
    <property type="entry name" value="RNA-binding domain, RBD"/>
    <property type="match status" value="1"/>
</dbReference>
<keyword evidence="9" id="KW-0472">Membrane</keyword>
<dbReference type="InterPro" id="IPR036928">
    <property type="entry name" value="AS_sf"/>
</dbReference>